<evidence type="ECO:0000313" key="1">
    <source>
        <dbReference type="EMBL" id="KRX45414.1"/>
    </source>
</evidence>
<dbReference type="EMBL" id="JYDJ01000076">
    <property type="protein sequence ID" value="KRX45414.1"/>
    <property type="molecule type" value="Genomic_DNA"/>
</dbReference>
<comment type="caution">
    <text evidence="1">The sequence shown here is derived from an EMBL/GenBank/DDBJ whole genome shotgun (WGS) entry which is preliminary data.</text>
</comment>
<keyword evidence="2" id="KW-1185">Reference proteome</keyword>
<proteinExistence type="predicted"/>
<reference evidence="1 2" key="1">
    <citation type="submission" date="2015-01" db="EMBL/GenBank/DDBJ databases">
        <title>Evolution of Trichinella species and genotypes.</title>
        <authorList>
            <person name="Korhonen P.K."/>
            <person name="Edoardo P."/>
            <person name="Giuseppe L.R."/>
            <person name="Gasser R.B."/>
        </authorList>
    </citation>
    <scope>NUCLEOTIDE SEQUENCE [LARGE SCALE GENOMIC DNA]</scope>
    <source>
        <strain evidence="1">ISS417</strain>
    </source>
</reference>
<protein>
    <submittedName>
        <fullName evidence="1">Uncharacterized protein</fullName>
    </submittedName>
</protein>
<dbReference type="Proteomes" id="UP000055048">
    <property type="component" value="Unassembled WGS sequence"/>
</dbReference>
<accession>A0A0V0U2B4</accession>
<name>A0A0V0U2B4_9BILA</name>
<organism evidence="1 2">
    <name type="scientific">Trichinella murrelli</name>
    <dbReference type="NCBI Taxonomy" id="144512"/>
    <lineage>
        <taxon>Eukaryota</taxon>
        <taxon>Metazoa</taxon>
        <taxon>Ecdysozoa</taxon>
        <taxon>Nematoda</taxon>
        <taxon>Enoplea</taxon>
        <taxon>Dorylaimia</taxon>
        <taxon>Trichinellida</taxon>
        <taxon>Trichinellidae</taxon>
        <taxon>Trichinella</taxon>
    </lineage>
</organism>
<dbReference type="AlphaFoldDB" id="A0A0V0U2B4"/>
<gene>
    <name evidence="1" type="ORF">T05_15325</name>
</gene>
<sequence length="120" mass="13793">MAVYDDSNGSAPLLHLFLDPLWQLNGSDLSKACRQKPVKRWQLIAEARKWLTRIRTLTIIHLMVNYSPAAPGTMTSVNLTYIIIADSPWPLYKRGQTDNEMAYRQRLFYTDNTALLRLPA</sequence>
<evidence type="ECO:0000313" key="2">
    <source>
        <dbReference type="Proteomes" id="UP000055048"/>
    </source>
</evidence>